<dbReference type="InterPro" id="IPR001810">
    <property type="entry name" value="F-box_dom"/>
</dbReference>
<reference evidence="3 4" key="1">
    <citation type="submission" date="2024-12" db="EMBL/GenBank/DDBJ databases">
        <title>The unique morphological basis and parallel evolutionary history of personate flowers in Penstemon.</title>
        <authorList>
            <person name="Depatie T.H."/>
            <person name="Wessinger C.A."/>
        </authorList>
    </citation>
    <scope>NUCLEOTIDE SEQUENCE [LARGE SCALE GENOMIC DNA]</scope>
    <source>
        <strain evidence="3">WTNN_2</strain>
        <tissue evidence="3">Leaf</tissue>
    </source>
</reference>
<gene>
    <name evidence="3" type="ORF">ACJIZ3_012704</name>
</gene>
<dbReference type="Pfam" id="PF00646">
    <property type="entry name" value="F-box"/>
    <property type="match status" value="1"/>
</dbReference>
<dbReference type="EMBL" id="JBJXBP010000001">
    <property type="protein sequence ID" value="KAL3850822.1"/>
    <property type="molecule type" value="Genomic_DNA"/>
</dbReference>
<proteinExistence type="predicted"/>
<organism evidence="3 4">
    <name type="scientific">Penstemon smallii</name>
    <dbReference type="NCBI Taxonomy" id="265156"/>
    <lineage>
        <taxon>Eukaryota</taxon>
        <taxon>Viridiplantae</taxon>
        <taxon>Streptophyta</taxon>
        <taxon>Embryophyta</taxon>
        <taxon>Tracheophyta</taxon>
        <taxon>Spermatophyta</taxon>
        <taxon>Magnoliopsida</taxon>
        <taxon>eudicotyledons</taxon>
        <taxon>Gunneridae</taxon>
        <taxon>Pentapetalae</taxon>
        <taxon>asterids</taxon>
        <taxon>lamiids</taxon>
        <taxon>Lamiales</taxon>
        <taxon>Plantaginaceae</taxon>
        <taxon>Cheloneae</taxon>
        <taxon>Penstemon</taxon>
    </lineage>
</organism>
<name>A0ABD3URE1_9LAMI</name>
<evidence type="ECO:0000313" key="3">
    <source>
        <dbReference type="EMBL" id="KAL3850822.1"/>
    </source>
</evidence>
<dbReference type="NCBIfam" id="TIGR01640">
    <property type="entry name" value="F_box_assoc_1"/>
    <property type="match status" value="1"/>
</dbReference>
<keyword evidence="4" id="KW-1185">Reference proteome</keyword>
<dbReference type="PANTHER" id="PTHR31672">
    <property type="entry name" value="BNACNNG10540D PROTEIN"/>
    <property type="match status" value="1"/>
</dbReference>
<dbReference type="Pfam" id="PF08268">
    <property type="entry name" value="FBA_3"/>
    <property type="match status" value="1"/>
</dbReference>
<dbReference type="InterPro" id="IPR036047">
    <property type="entry name" value="F-box-like_dom_sf"/>
</dbReference>
<accession>A0ABD3URE1</accession>
<feature type="domain" description="F-box" evidence="1">
    <location>
        <begin position="25"/>
        <end position="59"/>
    </location>
</feature>
<evidence type="ECO:0000259" key="2">
    <source>
        <dbReference type="Pfam" id="PF08268"/>
    </source>
</evidence>
<dbReference type="InterPro" id="IPR017451">
    <property type="entry name" value="F-box-assoc_interact_dom"/>
</dbReference>
<protein>
    <recommendedName>
        <fullName evidence="5">F-box domain-containing protein</fullName>
    </recommendedName>
</protein>
<dbReference type="AlphaFoldDB" id="A0ABD3URE1"/>
<dbReference type="SUPFAM" id="SSF81383">
    <property type="entry name" value="F-box domain"/>
    <property type="match status" value="1"/>
</dbReference>
<dbReference type="InterPro" id="IPR013187">
    <property type="entry name" value="F-box-assoc_dom_typ3"/>
</dbReference>
<evidence type="ECO:0008006" key="5">
    <source>
        <dbReference type="Google" id="ProtNLM"/>
    </source>
</evidence>
<dbReference type="Proteomes" id="UP001634393">
    <property type="component" value="Unassembled WGS sequence"/>
</dbReference>
<evidence type="ECO:0000313" key="4">
    <source>
        <dbReference type="Proteomes" id="UP001634393"/>
    </source>
</evidence>
<comment type="caution">
    <text evidence="3">The sequence shown here is derived from an EMBL/GenBank/DDBJ whole genome shotgun (WGS) entry which is preliminary data.</text>
</comment>
<sequence>MSDVESKKACLGCDYDRNIVYIEGIMDNVLSRLTVKDVLKCKSVSKLWYSLINGPQFTKLHFSRSLEKNLKFVVCLYDDDDSQIYLIEPNGSSTQLVLSSIDHNYDFKMISSFNGLIIGTDLKSDKKLDILIINPAIREFQVLPDGSPSELTPSVGVVFDPENYRYKILRFYSDTLEPEDGNYKCEVYVPDTQAWRRVSNSIQCPKSRNGFPLCPSHVCVGGRMYWLVWGPDGPVCVVSVDMEENFTRIKLPEYIIPGGTFDSFTFLAGWEDRLILIAIDDTGDILVIWSLQVHDKSIWFFEGTIDLKLEGINTMSSIITIKNGILLVIKPFCYDIFDYYMINLSSMTWKKLWLHYKFRTPRAVALPFVESLFSVI</sequence>
<feature type="domain" description="F-box associated beta-propeller type 3" evidence="2">
    <location>
        <begin position="94"/>
        <end position="348"/>
    </location>
</feature>
<dbReference type="SUPFAM" id="SSF101898">
    <property type="entry name" value="NHL repeat"/>
    <property type="match status" value="1"/>
</dbReference>
<evidence type="ECO:0000259" key="1">
    <source>
        <dbReference type="Pfam" id="PF00646"/>
    </source>
</evidence>
<dbReference type="InterPro" id="IPR050796">
    <property type="entry name" value="SCF_F-box_component"/>
</dbReference>